<evidence type="ECO:0000256" key="4">
    <source>
        <dbReference type="RuleBase" id="RU003744"/>
    </source>
</evidence>
<reference evidence="7 8" key="1">
    <citation type="submission" date="2020-10" db="EMBL/GenBank/DDBJ databases">
        <title>ChiBAC.</title>
        <authorList>
            <person name="Zenner C."/>
            <person name="Hitch T.C.A."/>
            <person name="Clavel T."/>
        </authorList>
    </citation>
    <scope>NUCLEOTIDE SEQUENCE [LARGE SCALE GENOMIC DNA]</scope>
    <source>
        <strain evidence="7 8">DSM 107455</strain>
    </source>
</reference>
<proteinExistence type="inferred from homology"/>
<dbReference type="EMBL" id="JADCJZ010000002">
    <property type="protein sequence ID" value="MBE5024112.1"/>
    <property type="molecule type" value="Genomic_DNA"/>
</dbReference>
<feature type="domain" description="Solute-binding protein family 3/N-terminal" evidence="6">
    <location>
        <begin position="50"/>
        <end position="273"/>
    </location>
</feature>
<comment type="caution">
    <text evidence="7">The sequence shown here is derived from an EMBL/GenBank/DDBJ whole genome shotgun (WGS) entry which is preliminary data.</text>
</comment>
<keyword evidence="3 5" id="KW-0732">Signal</keyword>
<gene>
    <name evidence="7" type="ORF">INF26_04515</name>
</gene>
<evidence type="ECO:0000256" key="3">
    <source>
        <dbReference type="ARBA" id="ARBA00022729"/>
    </source>
</evidence>
<feature type="chain" id="PRO_5047249635" evidence="5">
    <location>
        <begin position="21"/>
        <end position="273"/>
    </location>
</feature>
<dbReference type="NCBIfam" id="TIGR01409">
    <property type="entry name" value="TAT_signal_seq"/>
    <property type="match status" value="1"/>
</dbReference>
<evidence type="ECO:0000313" key="8">
    <source>
        <dbReference type="Proteomes" id="UP001194273"/>
    </source>
</evidence>
<evidence type="ECO:0000256" key="1">
    <source>
        <dbReference type="ARBA" id="ARBA00004196"/>
    </source>
</evidence>
<protein>
    <submittedName>
        <fullName evidence="7">Amino acid ABC transporter substrate-binding protein</fullName>
    </submittedName>
</protein>
<dbReference type="InterPro" id="IPR018313">
    <property type="entry name" value="SBP_3_CS"/>
</dbReference>
<dbReference type="PANTHER" id="PTHR35936:SF17">
    <property type="entry name" value="ARGININE-BINDING EXTRACELLULAR PROTEIN ARTP"/>
    <property type="match status" value="1"/>
</dbReference>
<dbReference type="InterPro" id="IPR006311">
    <property type="entry name" value="TAT_signal"/>
</dbReference>
<name>A0ABR9QSP8_9ACTN</name>
<evidence type="ECO:0000256" key="2">
    <source>
        <dbReference type="ARBA" id="ARBA00010333"/>
    </source>
</evidence>
<accession>A0ABR9QSP8</accession>
<dbReference type="SMART" id="SM00062">
    <property type="entry name" value="PBPb"/>
    <property type="match status" value="1"/>
</dbReference>
<dbReference type="PROSITE" id="PS01039">
    <property type="entry name" value="SBP_BACTERIAL_3"/>
    <property type="match status" value="1"/>
</dbReference>
<dbReference type="InterPro" id="IPR019546">
    <property type="entry name" value="TAT_signal_bac_arc"/>
</dbReference>
<evidence type="ECO:0000259" key="6">
    <source>
        <dbReference type="SMART" id="SM00062"/>
    </source>
</evidence>
<organism evidence="7 8">
    <name type="scientific">Thermophilibacter gallinarum</name>
    <dbReference type="NCBI Taxonomy" id="2779357"/>
    <lineage>
        <taxon>Bacteria</taxon>
        <taxon>Bacillati</taxon>
        <taxon>Actinomycetota</taxon>
        <taxon>Coriobacteriia</taxon>
        <taxon>Coriobacteriales</taxon>
        <taxon>Atopobiaceae</taxon>
        <taxon>Thermophilibacter</taxon>
    </lineage>
</organism>
<dbReference type="InterPro" id="IPR001638">
    <property type="entry name" value="Solute-binding_3/MltF_N"/>
</dbReference>
<evidence type="ECO:0000256" key="5">
    <source>
        <dbReference type="SAM" id="SignalP"/>
    </source>
</evidence>
<feature type="signal peptide" evidence="5">
    <location>
        <begin position="1"/>
        <end position="20"/>
    </location>
</feature>
<dbReference type="Pfam" id="PF00497">
    <property type="entry name" value="SBP_bac_3"/>
    <property type="match status" value="1"/>
</dbReference>
<dbReference type="SUPFAM" id="SSF53850">
    <property type="entry name" value="Periplasmic binding protein-like II"/>
    <property type="match status" value="1"/>
</dbReference>
<dbReference type="CDD" id="cd13530">
    <property type="entry name" value="PBP2_peptides_like"/>
    <property type="match status" value="1"/>
</dbReference>
<dbReference type="Gene3D" id="3.40.190.10">
    <property type="entry name" value="Periplasmic binding protein-like II"/>
    <property type="match status" value="2"/>
</dbReference>
<dbReference type="PROSITE" id="PS51318">
    <property type="entry name" value="TAT"/>
    <property type="match status" value="1"/>
</dbReference>
<comment type="subcellular location">
    <subcellularLocation>
        <location evidence="1">Cell envelope</location>
    </subcellularLocation>
</comment>
<keyword evidence="8" id="KW-1185">Reference proteome</keyword>
<dbReference type="PANTHER" id="PTHR35936">
    <property type="entry name" value="MEMBRANE-BOUND LYTIC MUREIN TRANSGLYCOSYLASE F"/>
    <property type="match status" value="1"/>
</dbReference>
<evidence type="ECO:0000313" key="7">
    <source>
        <dbReference type="EMBL" id="MBE5024112.1"/>
    </source>
</evidence>
<comment type="similarity">
    <text evidence="2 4">Belongs to the bacterial solute-binding protein 3 family.</text>
</comment>
<dbReference type="PROSITE" id="PS51257">
    <property type="entry name" value="PROKAR_LIPOPROTEIN"/>
    <property type="match status" value="1"/>
</dbReference>
<sequence length="273" mass="28037">MTRRNFLTAAGALAGTFALAGCGGGQAEQAADDATEEAADGDLGLVTEGSITFAVSPDYPPFENLVDGEYVGLDMDLGRAVAEQLGLECVYTNIDFDGIVPAIVAGGQADAGLSGISITPDREDEVNFTTPYYIDNQAVAVLADNADVTEDNAAEVLNSAEMTIAVQSGSTGADFAAENFPNAEQLAFPQFTDAFAAVSAGQANAVCGNLAVVEQMLAGAYTDQHVVLTSATGEEYAICVNKDNEALLAAINEALATLQEDGTIDELIAANMG</sequence>
<dbReference type="Proteomes" id="UP001194273">
    <property type="component" value="Unassembled WGS sequence"/>
</dbReference>